<dbReference type="OrthoDB" id="9810913at2"/>
<evidence type="ECO:0000256" key="5">
    <source>
        <dbReference type="RuleBase" id="RU004508"/>
    </source>
</evidence>
<proteinExistence type="inferred from homology"/>
<feature type="modified residue" description="N6-(pyridoxal phosphate)lysine" evidence="4">
    <location>
        <position position="190"/>
    </location>
</feature>
<dbReference type="InterPro" id="IPR015421">
    <property type="entry name" value="PyrdxlP-dep_Trfase_major"/>
</dbReference>
<protein>
    <submittedName>
        <fullName evidence="6">DegT/DnrJ/EryC1/StrS family aminotransferase</fullName>
    </submittedName>
</protein>
<organism evidence="6 7">
    <name type="scientific">Cohnella fermenti</name>
    <dbReference type="NCBI Taxonomy" id="2565925"/>
    <lineage>
        <taxon>Bacteria</taxon>
        <taxon>Bacillati</taxon>
        <taxon>Bacillota</taxon>
        <taxon>Bacilli</taxon>
        <taxon>Bacillales</taxon>
        <taxon>Paenibacillaceae</taxon>
        <taxon>Cohnella</taxon>
    </lineage>
</organism>
<keyword evidence="6" id="KW-0808">Transferase</keyword>
<comment type="similarity">
    <text evidence="2 5">Belongs to the DegT/DnrJ/EryC1 family.</text>
</comment>
<dbReference type="EMBL" id="SSOB01000038">
    <property type="protein sequence ID" value="THF74686.1"/>
    <property type="molecule type" value="Genomic_DNA"/>
</dbReference>
<keyword evidence="6" id="KW-0032">Aminotransferase</keyword>
<keyword evidence="7" id="KW-1185">Reference proteome</keyword>
<evidence type="ECO:0000256" key="2">
    <source>
        <dbReference type="ARBA" id="ARBA00037999"/>
    </source>
</evidence>
<dbReference type="GO" id="GO:0008483">
    <property type="term" value="F:transaminase activity"/>
    <property type="evidence" value="ECO:0007669"/>
    <property type="project" value="UniProtKB-KW"/>
</dbReference>
<sequence length="389" mass="44006">MKDLELSDTPILVTKPFLPPLHEYMREIEKIWEVTILSNHGPIHNQFEAALKSYLNAKHLSLFVNGHMALEIAIKTLDLQGEVITTPFTFASTAHAISNCGLTPVFCDINPNDYNIDVTKIEELITEKTSAIVPVHVYGTPCDVNAIQRIAKKHGLKVIYDAAHAFGVSVNGVDIGNFGDISMFSFHATKVFHSIEGGALSFNHEPYKTVMAKLRNFGISGPDSIDMTGTNAKMNEFQAAMGIVNLRYVEADIERRRQITQRYRNRLGSIEGMTFMRDEPGVKSNYSYFPLIIDPVRFGMSRDELHDRLHQYNIFTRKYFYPLISDLDSYRRPGDGERLVNAKYVAERILVLPLYSTLSDDMIDYICDSIEDISYAASVSASRNYLRRA</sequence>
<dbReference type="AlphaFoldDB" id="A0A4S4BKN4"/>
<dbReference type="Pfam" id="PF01041">
    <property type="entry name" value="DegT_DnrJ_EryC1"/>
    <property type="match status" value="1"/>
</dbReference>
<dbReference type="PANTHER" id="PTHR30244">
    <property type="entry name" value="TRANSAMINASE"/>
    <property type="match status" value="1"/>
</dbReference>
<dbReference type="InterPro" id="IPR015424">
    <property type="entry name" value="PyrdxlP-dep_Trfase"/>
</dbReference>
<evidence type="ECO:0000256" key="4">
    <source>
        <dbReference type="PIRSR" id="PIRSR000390-2"/>
    </source>
</evidence>
<dbReference type="GO" id="GO:0000271">
    <property type="term" value="P:polysaccharide biosynthetic process"/>
    <property type="evidence" value="ECO:0007669"/>
    <property type="project" value="TreeGrafter"/>
</dbReference>
<keyword evidence="1 4" id="KW-0663">Pyridoxal phosphate</keyword>
<reference evidence="6 7" key="1">
    <citation type="submission" date="2019-04" db="EMBL/GenBank/DDBJ databases">
        <title>Cohnella sp. nov. isolated from preserved vegetables.</title>
        <authorList>
            <person name="Lin S.-Y."/>
            <person name="Hung M.-H."/>
            <person name="Young C.-C."/>
        </authorList>
    </citation>
    <scope>NUCLEOTIDE SEQUENCE [LARGE SCALE GENOMIC DNA]</scope>
    <source>
        <strain evidence="6 7">CC-MHH1044</strain>
    </source>
</reference>
<evidence type="ECO:0000256" key="1">
    <source>
        <dbReference type="ARBA" id="ARBA00022898"/>
    </source>
</evidence>
<evidence type="ECO:0000313" key="7">
    <source>
        <dbReference type="Proteomes" id="UP000310636"/>
    </source>
</evidence>
<dbReference type="PANTHER" id="PTHR30244:SF9">
    <property type="entry name" value="PROTEIN RV3402C"/>
    <property type="match status" value="1"/>
</dbReference>
<gene>
    <name evidence="6" type="ORF">E6C55_24040</name>
</gene>
<dbReference type="CDD" id="cd00616">
    <property type="entry name" value="AHBA_syn"/>
    <property type="match status" value="1"/>
</dbReference>
<evidence type="ECO:0000256" key="3">
    <source>
        <dbReference type="PIRSR" id="PIRSR000390-1"/>
    </source>
</evidence>
<dbReference type="Gene3D" id="3.40.640.10">
    <property type="entry name" value="Type I PLP-dependent aspartate aminotransferase-like (Major domain)"/>
    <property type="match status" value="1"/>
</dbReference>
<dbReference type="PIRSF" id="PIRSF000390">
    <property type="entry name" value="PLP_StrS"/>
    <property type="match status" value="1"/>
</dbReference>
<dbReference type="InterPro" id="IPR000653">
    <property type="entry name" value="DegT/StrS_aminotransferase"/>
</dbReference>
<dbReference type="Proteomes" id="UP000310636">
    <property type="component" value="Unassembled WGS sequence"/>
</dbReference>
<dbReference type="SUPFAM" id="SSF53383">
    <property type="entry name" value="PLP-dependent transferases"/>
    <property type="match status" value="1"/>
</dbReference>
<feature type="active site" description="Proton acceptor" evidence="3">
    <location>
        <position position="190"/>
    </location>
</feature>
<accession>A0A4S4BKN4</accession>
<comment type="caution">
    <text evidence="6">The sequence shown here is derived from an EMBL/GenBank/DDBJ whole genome shotgun (WGS) entry which is preliminary data.</text>
</comment>
<evidence type="ECO:0000313" key="6">
    <source>
        <dbReference type="EMBL" id="THF74686.1"/>
    </source>
</evidence>
<name>A0A4S4BKN4_9BACL</name>
<dbReference type="GO" id="GO:0030170">
    <property type="term" value="F:pyridoxal phosphate binding"/>
    <property type="evidence" value="ECO:0007669"/>
    <property type="project" value="TreeGrafter"/>
</dbReference>